<evidence type="ECO:0000313" key="3">
    <source>
        <dbReference type="EMBL" id="WZN58678.1"/>
    </source>
</evidence>
<keyword evidence="2" id="KW-0560">Oxidoreductase</keyword>
<dbReference type="InterPro" id="IPR043144">
    <property type="entry name" value="Mal/L-sulf/L-lact_DH-like_ah"/>
</dbReference>
<dbReference type="PANTHER" id="PTHR11091">
    <property type="entry name" value="OXIDOREDUCTASE-RELATED"/>
    <property type="match status" value="1"/>
</dbReference>
<evidence type="ECO:0000256" key="1">
    <source>
        <dbReference type="ARBA" id="ARBA00006056"/>
    </source>
</evidence>
<evidence type="ECO:0000256" key="2">
    <source>
        <dbReference type="ARBA" id="ARBA00023002"/>
    </source>
</evidence>
<dbReference type="Gene3D" id="1.10.1530.10">
    <property type="match status" value="1"/>
</dbReference>
<dbReference type="InterPro" id="IPR036111">
    <property type="entry name" value="Mal/L-sulfo/L-lacto_DH-like_sf"/>
</dbReference>
<accession>A0AAX4NYC2</accession>
<dbReference type="EMBL" id="CP151501">
    <property type="protein sequence ID" value="WZN58678.1"/>
    <property type="molecule type" value="Genomic_DNA"/>
</dbReference>
<protein>
    <submittedName>
        <fullName evidence="3">Malate/L-lactate dehydrogenase</fullName>
    </submittedName>
</protein>
<dbReference type="InterPro" id="IPR043143">
    <property type="entry name" value="Mal/L-sulf/L-lact_DH-like_NADP"/>
</dbReference>
<gene>
    <name evidence="3" type="ORF">HKI87_01g02020</name>
</gene>
<reference evidence="3 4" key="1">
    <citation type="submission" date="2024-03" db="EMBL/GenBank/DDBJ databases">
        <title>Complete genome sequence of the green alga Chloropicon roscoffensis RCC1871.</title>
        <authorList>
            <person name="Lemieux C."/>
            <person name="Pombert J.-F."/>
            <person name="Otis C."/>
            <person name="Turmel M."/>
        </authorList>
    </citation>
    <scope>NUCLEOTIDE SEQUENCE [LARGE SCALE GENOMIC DNA]</scope>
    <source>
        <strain evidence="3 4">RCC1871</strain>
    </source>
</reference>
<dbReference type="PANTHER" id="PTHR11091:SF0">
    <property type="entry name" value="MALATE DEHYDROGENASE"/>
    <property type="match status" value="1"/>
</dbReference>
<dbReference type="Gene3D" id="3.30.1370.60">
    <property type="entry name" value="Hypothetical oxidoreductase yiak, domain 2"/>
    <property type="match status" value="1"/>
</dbReference>
<dbReference type="Pfam" id="PF02615">
    <property type="entry name" value="Ldh_2"/>
    <property type="match status" value="1"/>
</dbReference>
<dbReference type="GO" id="GO:0016491">
    <property type="term" value="F:oxidoreductase activity"/>
    <property type="evidence" value="ECO:0007669"/>
    <property type="project" value="UniProtKB-KW"/>
</dbReference>
<dbReference type="Proteomes" id="UP001472866">
    <property type="component" value="Chromosome 01"/>
</dbReference>
<dbReference type="AlphaFoldDB" id="A0AAX4NYC2"/>
<dbReference type="InterPro" id="IPR003767">
    <property type="entry name" value="Malate/L-lactate_DH-like"/>
</dbReference>
<evidence type="ECO:0000313" key="4">
    <source>
        <dbReference type="Proteomes" id="UP001472866"/>
    </source>
</evidence>
<name>A0AAX4NYC2_9CHLO</name>
<proteinExistence type="inferred from homology"/>
<comment type="similarity">
    <text evidence="1">Belongs to the LDH2/MDH2 oxidoreductase family.</text>
</comment>
<organism evidence="3 4">
    <name type="scientific">Chloropicon roscoffensis</name>
    <dbReference type="NCBI Taxonomy" id="1461544"/>
    <lineage>
        <taxon>Eukaryota</taxon>
        <taxon>Viridiplantae</taxon>
        <taxon>Chlorophyta</taxon>
        <taxon>Chloropicophyceae</taxon>
        <taxon>Chloropicales</taxon>
        <taxon>Chloropicaceae</taxon>
        <taxon>Chloropicon</taxon>
    </lineage>
</organism>
<keyword evidence="4" id="KW-1185">Reference proteome</keyword>
<dbReference type="SUPFAM" id="SSF89733">
    <property type="entry name" value="L-sulfolactate dehydrogenase-like"/>
    <property type="match status" value="1"/>
</dbReference>
<sequence>MAWAGLRSISRRTFSTAADRRHYFPSDFPTADFTLVGQEELLRFCSDCLLSSGAKPKHADCVARVLVEADLRAVYSHGINRLKMYADECRTGAVDVEAEPVVERERAGTAVVSGRNALGAVCGEFSMSLAIEKAKTHGIGWVLARNSNHYGIAGHYAMMALDHGLIGMSMTNTSPLVVPTRAKNPALGTNPIALAAPTSGRDPFVLDMATSAVALGKVEVAHRRGDKLPLGWSVGPSGLPTDDAEAAVHSSVTGKGGLMPLGGLEENGGYKGYGLAMLVEVLGGVLADSSFGREVRTWQSPLLEGEGADEGANLGQTFVAIDPDFFMPGFPQRMDRFVDQMRGLPSAEGQPAVMVPGEPELNARREQSEHGIRLHDSLVESLHRLAEECGVPRVGLL</sequence>